<name>A0A2P5CHH6_TREOI</name>
<proteinExistence type="predicted"/>
<gene>
    <name evidence="1" type="ORF">TorRG33x02_284670</name>
</gene>
<dbReference type="InParanoid" id="A0A2P5CHH6"/>
<reference evidence="2" key="1">
    <citation type="submission" date="2016-06" db="EMBL/GenBank/DDBJ databases">
        <title>Parallel loss of symbiosis genes in relatives of nitrogen-fixing non-legume Parasponia.</title>
        <authorList>
            <person name="Van Velzen R."/>
            <person name="Holmer R."/>
            <person name="Bu F."/>
            <person name="Rutten L."/>
            <person name="Van Zeijl A."/>
            <person name="Liu W."/>
            <person name="Santuari L."/>
            <person name="Cao Q."/>
            <person name="Sharma T."/>
            <person name="Shen D."/>
            <person name="Roswanjaya Y."/>
            <person name="Wardhani T."/>
            <person name="Kalhor M.S."/>
            <person name="Jansen J."/>
            <person name="Van den Hoogen J."/>
            <person name="Gungor B."/>
            <person name="Hartog M."/>
            <person name="Hontelez J."/>
            <person name="Verver J."/>
            <person name="Yang W.-C."/>
            <person name="Schijlen E."/>
            <person name="Repin R."/>
            <person name="Schilthuizen M."/>
            <person name="Schranz E."/>
            <person name="Heidstra R."/>
            <person name="Miyata K."/>
            <person name="Fedorova E."/>
            <person name="Kohlen W."/>
            <person name="Bisseling T."/>
            <person name="Smit S."/>
            <person name="Geurts R."/>
        </authorList>
    </citation>
    <scope>NUCLEOTIDE SEQUENCE [LARGE SCALE GENOMIC DNA]</scope>
    <source>
        <strain evidence="2">cv. RG33-2</strain>
    </source>
</reference>
<dbReference type="AlphaFoldDB" id="A0A2P5CHH6"/>
<organism evidence="1 2">
    <name type="scientific">Trema orientale</name>
    <name type="common">Charcoal tree</name>
    <name type="synonym">Celtis orientalis</name>
    <dbReference type="NCBI Taxonomy" id="63057"/>
    <lineage>
        <taxon>Eukaryota</taxon>
        <taxon>Viridiplantae</taxon>
        <taxon>Streptophyta</taxon>
        <taxon>Embryophyta</taxon>
        <taxon>Tracheophyta</taxon>
        <taxon>Spermatophyta</taxon>
        <taxon>Magnoliopsida</taxon>
        <taxon>eudicotyledons</taxon>
        <taxon>Gunneridae</taxon>
        <taxon>Pentapetalae</taxon>
        <taxon>rosids</taxon>
        <taxon>fabids</taxon>
        <taxon>Rosales</taxon>
        <taxon>Cannabaceae</taxon>
        <taxon>Trema</taxon>
    </lineage>
</organism>
<sequence>MAPHETVYFHKLTVVNTDQGQKKERFHMTFSINGAPICGKAFKQIEITKTYRTSEALKGKAAKGLKKRQARSNKRRATKAGAAVTQLLPKAKKVMRTIPSKVTEIAPTKIAKIEGQCLNQIMIGSIPIYLPTVETAMVTFIEEDNTTSVEGTEIVTSLTNITEDDSVVSMEKMVTPSDE</sequence>
<accession>A0A2P5CHH6</accession>
<comment type="caution">
    <text evidence="1">The sequence shown here is derived from an EMBL/GenBank/DDBJ whole genome shotgun (WGS) entry which is preliminary data.</text>
</comment>
<evidence type="ECO:0000313" key="2">
    <source>
        <dbReference type="Proteomes" id="UP000237000"/>
    </source>
</evidence>
<dbReference type="EMBL" id="JXTC01000364">
    <property type="protein sequence ID" value="PON60503.1"/>
    <property type="molecule type" value="Genomic_DNA"/>
</dbReference>
<keyword evidence="2" id="KW-1185">Reference proteome</keyword>
<evidence type="ECO:0000313" key="1">
    <source>
        <dbReference type="EMBL" id="PON60503.1"/>
    </source>
</evidence>
<dbReference type="OrthoDB" id="10428332at2759"/>
<dbReference type="Proteomes" id="UP000237000">
    <property type="component" value="Unassembled WGS sequence"/>
</dbReference>
<protein>
    <submittedName>
        <fullName evidence="1">Uncharacterized protein</fullName>
    </submittedName>
</protein>